<dbReference type="PROSITE" id="PS00217">
    <property type="entry name" value="SUGAR_TRANSPORT_2"/>
    <property type="match status" value="1"/>
</dbReference>
<feature type="compositionally biased region" description="Low complexity" evidence="11">
    <location>
        <begin position="450"/>
        <end position="461"/>
    </location>
</feature>
<comment type="function">
    <text evidence="9">May be a proton symporter involved in the uptake of osmolytes such as proline and glycine betaine.</text>
</comment>
<feature type="transmembrane region" description="Helical" evidence="12">
    <location>
        <begin position="361"/>
        <end position="380"/>
    </location>
</feature>
<evidence type="ECO:0000256" key="10">
    <source>
        <dbReference type="ARBA" id="ARBA00039918"/>
    </source>
</evidence>
<feature type="transmembrane region" description="Helical" evidence="12">
    <location>
        <begin position="21"/>
        <end position="39"/>
    </location>
</feature>
<keyword evidence="15" id="KW-1185">Reference proteome</keyword>
<feature type="transmembrane region" description="Helical" evidence="12">
    <location>
        <begin position="108"/>
        <end position="128"/>
    </location>
</feature>
<accession>U5ENF7</accession>
<keyword evidence="8 12" id="KW-0472">Membrane</keyword>
<dbReference type="PANTHER" id="PTHR43528">
    <property type="entry name" value="ALPHA-KETOGLUTARATE PERMEASE"/>
    <property type="match status" value="1"/>
</dbReference>
<dbReference type="GO" id="GO:0015293">
    <property type="term" value="F:symporter activity"/>
    <property type="evidence" value="ECO:0007669"/>
    <property type="project" value="UniProtKB-KW"/>
</dbReference>
<feature type="region of interest" description="Disordered" evidence="11">
    <location>
        <begin position="440"/>
        <end position="481"/>
    </location>
</feature>
<evidence type="ECO:0000256" key="8">
    <source>
        <dbReference type="ARBA" id="ARBA00023136"/>
    </source>
</evidence>
<dbReference type="InterPro" id="IPR051084">
    <property type="entry name" value="H+-coupled_symporters"/>
</dbReference>
<feature type="transmembrane region" description="Helical" evidence="12">
    <location>
        <begin position="240"/>
        <end position="257"/>
    </location>
</feature>
<feature type="transmembrane region" description="Helical" evidence="12">
    <location>
        <begin position="51"/>
        <end position="72"/>
    </location>
</feature>
<dbReference type="InterPro" id="IPR020846">
    <property type="entry name" value="MFS_dom"/>
</dbReference>
<evidence type="ECO:0000256" key="7">
    <source>
        <dbReference type="ARBA" id="ARBA00022989"/>
    </source>
</evidence>
<dbReference type="GO" id="GO:0005886">
    <property type="term" value="C:plasma membrane"/>
    <property type="evidence" value="ECO:0007669"/>
    <property type="project" value="UniProtKB-SubCell"/>
</dbReference>
<feature type="compositionally biased region" description="Basic and acidic residues" evidence="11">
    <location>
        <begin position="463"/>
        <end position="474"/>
    </location>
</feature>
<dbReference type="FunFam" id="1.20.1250.20:FF:000001">
    <property type="entry name" value="Dicarboxylate MFS transporter"/>
    <property type="match status" value="1"/>
</dbReference>
<dbReference type="InterPro" id="IPR036259">
    <property type="entry name" value="MFS_trans_sf"/>
</dbReference>
<dbReference type="Pfam" id="PF00083">
    <property type="entry name" value="Sugar_tr"/>
    <property type="match status" value="1"/>
</dbReference>
<evidence type="ECO:0000256" key="5">
    <source>
        <dbReference type="ARBA" id="ARBA00022692"/>
    </source>
</evidence>
<dbReference type="GeneID" id="91517065"/>
<dbReference type="InterPro" id="IPR005829">
    <property type="entry name" value="Sugar_transporter_CS"/>
</dbReference>
<feature type="transmembrane region" description="Helical" evidence="12">
    <location>
        <begin position="149"/>
        <end position="172"/>
    </location>
</feature>
<feature type="transmembrane region" description="Helical" evidence="12">
    <location>
        <begin position="306"/>
        <end position="325"/>
    </location>
</feature>
<dbReference type="EMBL" id="BAFO02000032">
    <property type="protein sequence ID" value="GAD86609.1"/>
    <property type="molecule type" value="Genomic_DNA"/>
</dbReference>
<comment type="caution">
    <text evidence="14">The sequence shown here is derived from an EMBL/GenBank/DDBJ whole genome shotgun (WGS) entry which is preliminary data.</text>
</comment>
<feature type="transmembrane region" description="Helical" evidence="12">
    <location>
        <begin position="331"/>
        <end position="354"/>
    </location>
</feature>
<name>U5ENF7_NOCAS</name>
<keyword evidence="5 12" id="KW-0812">Transmembrane</keyword>
<feature type="domain" description="Major facilitator superfamily (MFS) profile" evidence="13">
    <location>
        <begin position="12"/>
        <end position="422"/>
    </location>
</feature>
<evidence type="ECO:0000256" key="2">
    <source>
        <dbReference type="ARBA" id="ARBA00008240"/>
    </source>
</evidence>
<sequence length="481" mass="51377">MSQESKSVLHRAIGASAIGNAVEWFDYGVYAYLATYIAASLFPGDGEGSSIVYTLLGFAVSFLIRPIGGMIWGPLGDRIGRKRVLATTIVLMACSTLAVGLIPSYEAIGIAAPILLYLLRMVQGLSAGGEYGGAATFMAEYAPDRKRGFYGSFLEVGTLAGFTLGNLVALLLVNILDDPAMESWGWRIPFLIAAPLGLIGMYLRSRVEDTPVFREVEANDDTEEVAGVYRDLVTKYLRPVLTLFGLVIALNVVNYSLLSYTPTYLGTTLGMKESDALLVPLIGQIVMLVTLPFLGALSDRVGRRPMWLFSCAALMIMVVPVYKLIGSSLTGAIAGFAILGLLYAPQLATISATFPAMFPTIVRFAGVAIGYNVATSLFGGTAPVINQAFIDATGDHLFPAYYMFGACLVGLVAAYFLIETKGVSLRGTQVPGTPEAIEEQRDLAAESEPEVLPAPEVVPVPVDKPEPDTKRDLGDDPIPVS</sequence>
<feature type="transmembrane region" description="Helical" evidence="12">
    <location>
        <begin position="184"/>
        <end position="203"/>
    </location>
</feature>
<proteinExistence type="inferred from homology"/>
<keyword evidence="4" id="KW-1003">Cell membrane</keyword>
<evidence type="ECO:0000256" key="9">
    <source>
        <dbReference type="ARBA" id="ARBA00037295"/>
    </source>
</evidence>
<evidence type="ECO:0000256" key="1">
    <source>
        <dbReference type="ARBA" id="ARBA00004651"/>
    </source>
</evidence>
<comment type="subcellular location">
    <subcellularLocation>
        <location evidence="1">Cell membrane</location>
        <topology evidence="1">Multi-pass membrane protein</topology>
    </subcellularLocation>
</comment>
<dbReference type="STRING" id="1824.SAMN05444423_10218"/>
<dbReference type="Proteomes" id="UP000017048">
    <property type="component" value="Unassembled WGS sequence"/>
</dbReference>
<feature type="transmembrane region" description="Helical" evidence="12">
    <location>
        <begin position="400"/>
        <end position="418"/>
    </location>
</feature>
<evidence type="ECO:0000313" key="14">
    <source>
        <dbReference type="EMBL" id="GAD86609.1"/>
    </source>
</evidence>
<keyword evidence="7 12" id="KW-1133">Transmembrane helix</keyword>
<keyword evidence="3" id="KW-0813">Transport</keyword>
<evidence type="ECO:0000259" key="13">
    <source>
        <dbReference type="PROSITE" id="PS50850"/>
    </source>
</evidence>
<dbReference type="PROSITE" id="PS50850">
    <property type="entry name" value="MFS"/>
    <property type="match status" value="1"/>
</dbReference>
<dbReference type="Gene3D" id="1.20.1250.20">
    <property type="entry name" value="MFS general substrate transporter like domains"/>
    <property type="match status" value="2"/>
</dbReference>
<evidence type="ECO:0000256" key="4">
    <source>
        <dbReference type="ARBA" id="ARBA00022475"/>
    </source>
</evidence>
<evidence type="ECO:0000256" key="3">
    <source>
        <dbReference type="ARBA" id="ARBA00022448"/>
    </source>
</evidence>
<dbReference type="RefSeq" id="WP_019046627.1">
    <property type="nucleotide sequence ID" value="NZ_BAFO02000032.1"/>
</dbReference>
<dbReference type="InterPro" id="IPR005828">
    <property type="entry name" value="MFS_sugar_transport-like"/>
</dbReference>
<reference evidence="14 15" key="1">
    <citation type="journal article" date="2014" name="BMC Genomics">
        <title>Genome based analysis of type-I polyketide synthase and nonribosomal peptide synthetase gene clusters in seven strains of five representative Nocardia species.</title>
        <authorList>
            <person name="Komaki H."/>
            <person name="Ichikawa N."/>
            <person name="Hosoyama A."/>
            <person name="Takahashi-Nakaguchi A."/>
            <person name="Matsuzawa T."/>
            <person name="Suzuki K."/>
            <person name="Fujita N."/>
            <person name="Gonoi T."/>
        </authorList>
    </citation>
    <scope>NUCLEOTIDE SEQUENCE [LARGE SCALE GENOMIC DNA]</scope>
    <source>
        <strain evidence="14 15">NBRC 15531</strain>
    </source>
</reference>
<feature type="transmembrane region" description="Helical" evidence="12">
    <location>
        <begin position="277"/>
        <end position="294"/>
    </location>
</feature>
<dbReference type="PANTHER" id="PTHR43528:SF1">
    <property type="entry name" value="ALPHA-KETOGLUTARATE PERMEASE"/>
    <property type="match status" value="1"/>
</dbReference>
<feature type="transmembrane region" description="Helical" evidence="12">
    <location>
        <begin position="84"/>
        <end position="102"/>
    </location>
</feature>
<dbReference type="PROSITE" id="PS00216">
    <property type="entry name" value="SUGAR_TRANSPORT_1"/>
    <property type="match status" value="1"/>
</dbReference>
<evidence type="ECO:0000313" key="15">
    <source>
        <dbReference type="Proteomes" id="UP000017048"/>
    </source>
</evidence>
<dbReference type="eggNOG" id="COG0477">
    <property type="taxonomic scope" value="Bacteria"/>
</dbReference>
<protein>
    <recommendedName>
        <fullName evidence="10">Putative proline/betaine transporter</fullName>
    </recommendedName>
</protein>
<comment type="similarity">
    <text evidence="2">Belongs to the major facilitator superfamily. Metabolite:H+ Symporter (MHS) family (TC 2.A.1.6) family.</text>
</comment>
<evidence type="ECO:0000256" key="12">
    <source>
        <dbReference type="SAM" id="Phobius"/>
    </source>
</evidence>
<gene>
    <name evidence="14" type="primary">proP</name>
    <name evidence="14" type="ORF">NCAST_32_10960</name>
</gene>
<evidence type="ECO:0000256" key="6">
    <source>
        <dbReference type="ARBA" id="ARBA00022847"/>
    </source>
</evidence>
<organism evidence="14 15">
    <name type="scientific">Nocardia asteroides NBRC 15531</name>
    <dbReference type="NCBI Taxonomy" id="1110697"/>
    <lineage>
        <taxon>Bacteria</taxon>
        <taxon>Bacillati</taxon>
        <taxon>Actinomycetota</taxon>
        <taxon>Actinomycetes</taxon>
        <taxon>Mycobacteriales</taxon>
        <taxon>Nocardiaceae</taxon>
        <taxon>Nocardia</taxon>
    </lineage>
</organism>
<dbReference type="AlphaFoldDB" id="U5ENF7"/>
<keyword evidence="6" id="KW-0769">Symport</keyword>
<evidence type="ECO:0000256" key="11">
    <source>
        <dbReference type="SAM" id="MobiDB-lite"/>
    </source>
</evidence>
<dbReference type="SUPFAM" id="SSF103473">
    <property type="entry name" value="MFS general substrate transporter"/>
    <property type="match status" value="1"/>
</dbReference>
<dbReference type="OrthoDB" id="8953821at2"/>